<dbReference type="CDD" id="cd00405">
    <property type="entry name" value="PRAI"/>
    <property type="match status" value="1"/>
</dbReference>
<dbReference type="GO" id="GO:0004640">
    <property type="term" value="F:phosphoribosylanthranilate isomerase activity"/>
    <property type="evidence" value="ECO:0007669"/>
    <property type="project" value="UniProtKB-UniRule"/>
</dbReference>
<dbReference type="EMBL" id="JAOVZO020000003">
    <property type="protein sequence ID" value="MDC8011740.1"/>
    <property type="molecule type" value="Genomic_DNA"/>
</dbReference>
<evidence type="ECO:0000256" key="9">
    <source>
        <dbReference type="HAMAP-Rule" id="MF_00135"/>
    </source>
</evidence>
<dbReference type="InterPro" id="IPR013785">
    <property type="entry name" value="Aldolase_TIM"/>
</dbReference>
<evidence type="ECO:0000313" key="11">
    <source>
        <dbReference type="EMBL" id="MDC8011740.1"/>
    </source>
</evidence>
<accession>A0A9X3YID8</accession>
<evidence type="ECO:0000256" key="4">
    <source>
        <dbReference type="ARBA" id="ARBA00022272"/>
    </source>
</evidence>
<evidence type="ECO:0000256" key="5">
    <source>
        <dbReference type="ARBA" id="ARBA00022605"/>
    </source>
</evidence>
<evidence type="ECO:0000256" key="6">
    <source>
        <dbReference type="ARBA" id="ARBA00022822"/>
    </source>
</evidence>
<dbReference type="RefSeq" id="WP_263542951.1">
    <property type="nucleotide sequence ID" value="NZ_JAOVZO020000003.1"/>
</dbReference>
<name>A0A9X3YID8_9GAMM</name>
<keyword evidence="8 9" id="KW-0413">Isomerase</keyword>
<comment type="caution">
    <text evidence="11">The sequence shown here is derived from an EMBL/GenBank/DDBJ whole genome shotgun (WGS) entry which is preliminary data.</text>
</comment>
<dbReference type="InterPro" id="IPR011060">
    <property type="entry name" value="RibuloseP-bd_barrel"/>
</dbReference>
<dbReference type="EC" id="5.3.1.24" evidence="3 9"/>
<keyword evidence="6 9" id="KW-0822">Tryptophan biosynthesis</keyword>
<dbReference type="HAMAP" id="MF_00135">
    <property type="entry name" value="PRAI"/>
    <property type="match status" value="1"/>
</dbReference>
<feature type="domain" description="N-(5'phosphoribosyl) anthranilate isomerase (PRAI)" evidence="10">
    <location>
        <begin position="7"/>
        <end position="203"/>
    </location>
</feature>
<dbReference type="NCBIfam" id="NF002298">
    <property type="entry name" value="PRK01222.1-4"/>
    <property type="match status" value="1"/>
</dbReference>
<dbReference type="Gene3D" id="3.20.20.70">
    <property type="entry name" value="Aldolase class I"/>
    <property type="match status" value="1"/>
</dbReference>
<comment type="catalytic activity">
    <reaction evidence="1 9">
        <text>N-(5-phospho-beta-D-ribosyl)anthranilate = 1-(2-carboxyphenylamino)-1-deoxy-D-ribulose 5-phosphate</text>
        <dbReference type="Rhea" id="RHEA:21540"/>
        <dbReference type="ChEBI" id="CHEBI:18277"/>
        <dbReference type="ChEBI" id="CHEBI:58613"/>
        <dbReference type="EC" id="5.3.1.24"/>
    </reaction>
</comment>
<dbReference type="Pfam" id="PF00697">
    <property type="entry name" value="PRAI"/>
    <property type="match status" value="1"/>
</dbReference>
<sequence>MSRVRIKFCGLTRADDVAAACTLGVDALGFVLTRRSRRYVDLDAAVALRTVVAPFVSVVALVMDDEPAWVAEVISRFAPDLLQFHGAEPAAFCAGFGRPYLKAVPMGGDGADVAACAREHALAAGFLLDSHALGEPGGSGKAFDWTRMPRDVGRPLMLAGGLTPANVGDAVRIARPYAVDVSSGIESAPGIKDFGKMKLFVQNANTAGAA</sequence>
<evidence type="ECO:0000256" key="1">
    <source>
        <dbReference type="ARBA" id="ARBA00001164"/>
    </source>
</evidence>
<dbReference type="PANTHER" id="PTHR42894:SF1">
    <property type="entry name" value="N-(5'-PHOSPHORIBOSYL)ANTHRANILATE ISOMERASE"/>
    <property type="match status" value="1"/>
</dbReference>
<dbReference type="Proteomes" id="UP001139971">
    <property type="component" value="Unassembled WGS sequence"/>
</dbReference>
<keyword evidence="12" id="KW-1185">Reference proteome</keyword>
<protein>
    <recommendedName>
        <fullName evidence="4 9">N-(5'-phosphoribosyl)anthranilate isomerase</fullName>
        <shortName evidence="9">PRAI</shortName>
        <ecNumber evidence="3 9">5.3.1.24</ecNumber>
    </recommendedName>
</protein>
<proteinExistence type="inferred from homology"/>
<dbReference type="GO" id="GO:0000162">
    <property type="term" value="P:L-tryptophan biosynthetic process"/>
    <property type="evidence" value="ECO:0007669"/>
    <property type="project" value="UniProtKB-UniRule"/>
</dbReference>
<gene>
    <name evidence="9" type="primary">trpF</name>
    <name evidence="11" type="ORF">OD750_004185</name>
</gene>
<evidence type="ECO:0000256" key="7">
    <source>
        <dbReference type="ARBA" id="ARBA00023141"/>
    </source>
</evidence>
<evidence type="ECO:0000256" key="3">
    <source>
        <dbReference type="ARBA" id="ARBA00012572"/>
    </source>
</evidence>
<keyword evidence="7 9" id="KW-0057">Aromatic amino acid biosynthesis</keyword>
<evidence type="ECO:0000313" key="12">
    <source>
        <dbReference type="Proteomes" id="UP001139971"/>
    </source>
</evidence>
<keyword evidence="5 9" id="KW-0028">Amino-acid biosynthesis</keyword>
<evidence type="ECO:0000256" key="8">
    <source>
        <dbReference type="ARBA" id="ARBA00023235"/>
    </source>
</evidence>
<reference evidence="11" key="1">
    <citation type="submission" date="2023-02" db="EMBL/GenBank/DDBJ databases">
        <title>Tahibacter soli sp. nov. isolated from soil.</title>
        <authorList>
            <person name="Baek J.H."/>
            <person name="Lee J.K."/>
            <person name="Choi D.G."/>
            <person name="Jeon C.O."/>
        </authorList>
    </citation>
    <scope>NUCLEOTIDE SEQUENCE</scope>
    <source>
        <strain evidence="11">BL</strain>
    </source>
</reference>
<evidence type="ECO:0000256" key="2">
    <source>
        <dbReference type="ARBA" id="ARBA00004664"/>
    </source>
</evidence>
<dbReference type="SUPFAM" id="SSF51366">
    <property type="entry name" value="Ribulose-phoshate binding barrel"/>
    <property type="match status" value="1"/>
</dbReference>
<evidence type="ECO:0000259" key="10">
    <source>
        <dbReference type="Pfam" id="PF00697"/>
    </source>
</evidence>
<dbReference type="AlphaFoldDB" id="A0A9X3YID8"/>
<dbReference type="PANTHER" id="PTHR42894">
    <property type="entry name" value="N-(5'-PHOSPHORIBOSYL)ANTHRANILATE ISOMERASE"/>
    <property type="match status" value="1"/>
</dbReference>
<dbReference type="InterPro" id="IPR044643">
    <property type="entry name" value="TrpF_fam"/>
</dbReference>
<comment type="similarity">
    <text evidence="9">Belongs to the TrpF family.</text>
</comment>
<organism evidence="11 12">
    <name type="scientific">Tahibacter soli</name>
    <dbReference type="NCBI Taxonomy" id="2983605"/>
    <lineage>
        <taxon>Bacteria</taxon>
        <taxon>Pseudomonadati</taxon>
        <taxon>Pseudomonadota</taxon>
        <taxon>Gammaproteobacteria</taxon>
        <taxon>Lysobacterales</taxon>
        <taxon>Rhodanobacteraceae</taxon>
        <taxon>Tahibacter</taxon>
    </lineage>
</organism>
<comment type="pathway">
    <text evidence="2 9">Amino-acid biosynthesis; L-tryptophan biosynthesis; L-tryptophan from chorismate: step 3/5.</text>
</comment>
<dbReference type="InterPro" id="IPR001240">
    <property type="entry name" value="PRAI_dom"/>
</dbReference>